<protein>
    <recommendedName>
        <fullName evidence="3">Guanylate cyclase domain-containing protein</fullName>
    </recommendedName>
</protein>
<evidence type="ECO:0008006" key="3">
    <source>
        <dbReference type="Google" id="ProtNLM"/>
    </source>
</evidence>
<organism evidence="1 2">
    <name type="scientific">Thalassobellus suaedae</name>
    <dbReference type="NCBI Taxonomy" id="3074124"/>
    <lineage>
        <taxon>Bacteria</taxon>
        <taxon>Pseudomonadati</taxon>
        <taxon>Bacteroidota</taxon>
        <taxon>Flavobacteriia</taxon>
        <taxon>Flavobacteriales</taxon>
        <taxon>Flavobacteriaceae</taxon>
        <taxon>Thalassobellus</taxon>
    </lineage>
</organism>
<sequence>MIDWKETSNRFIAFIDIMGFSNYVYRNEHSVVKKRMNKLQSILEDTEKKINDLKKDTLKSESIKSVIFSDSILLITKGNSEDDLKTILFTCQVFLTNCIIDKIPIKGAISYGTLTADFNKSLFFGKALIDSYNLQEELFMYGIVLDYKIEKQLLKKKDAGNGYCIQCKTPTKSGNITHYNIDWMCWHNTMNDLKKIKDPNDVEKLRLKIDKPTAIKAIQEFYTDMSGYPRKYLDNTIDFINNASA</sequence>
<evidence type="ECO:0000313" key="2">
    <source>
        <dbReference type="Proteomes" id="UP001302806"/>
    </source>
</evidence>
<gene>
    <name evidence="1" type="ORF">RHP51_09545</name>
</gene>
<name>A0ABY9XY16_9FLAO</name>
<dbReference type="EMBL" id="CP134537">
    <property type="protein sequence ID" value="WNH10851.1"/>
    <property type="molecule type" value="Genomic_DNA"/>
</dbReference>
<accession>A0ABY9XY16</accession>
<evidence type="ECO:0000313" key="1">
    <source>
        <dbReference type="EMBL" id="WNH10851.1"/>
    </source>
</evidence>
<dbReference type="RefSeq" id="WP_415867072.1">
    <property type="nucleotide sequence ID" value="NZ_CP134537.1"/>
</dbReference>
<reference evidence="1 2" key="1">
    <citation type="submission" date="2023-09" db="EMBL/GenBank/DDBJ databases">
        <title>Thalassobella suaedae gen. nov., sp. nov., a marine bacterium of the family Flavobacteriaceae isolated from a halophyte Suaeda japonica.</title>
        <authorList>
            <person name="Lee S.Y."/>
            <person name="Hwang C.Y."/>
        </authorList>
    </citation>
    <scope>NUCLEOTIDE SEQUENCE [LARGE SCALE GENOMIC DNA]</scope>
    <source>
        <strain evidence="1 2">HL-DH14</strain>
    </source>
</reference>
<proteinExistence type="predicted"/>
<dbReference type="Proteomes" id="UP001302806">
    <property type="component" value="Chromosome"/>
</dbReference>